<comment type="caution">
    <text evidence="3">The sequence shown here is derived from an EMBL/GenBank/DDBJ whole genome shotgun (WGS) entry which is preliminary data.</text>
</comment>
<evidence type="ECO:0000256" key="2">
    <source>
        <dbReference type="RuleBase" id="RU366043"/>
    </source>
</evidence>
<protein>
    <recommendedName>
        <fullName evidence="2">Methyltransferase</fullName>
        <ecNumber evidence="2">2.1.1.-</ecNumber>
    </recommendedName>
</protein>
<comment type="similarity">
    <text evidence="2">Belongs to the methyltransferase superfamily.</text>
</comment>
<evidence type="ECO:0000313" key="3">
    <source>
        <dbReference type="EMBL" id="KAF9590265.1"/>
    </source>
</evidence>
<dbReference type="Proteomes" id="UP000631114">
    <property type="component" value="Unassembled WGS sequence"/>
</dbReference>
<keyword evidence="1 2" id="KW-0489">Methyltransferase</keyword>
<keyword evidence="2" id="KW-0735">Signal-anchor</keyword>
<dbReference type="EMBL" id="JADFTS010000009">
    <property type="protein sequence ID" value="KAF9590265.1"/>
    <property type="molecule type" value="Genomic_DNA"/>
</dbReference>
<dbReference type="GO" id="GO:0016020">
    <property type="term" value="C:membrane"/>
    <property type="evidence" value="ECO:0007669"/>
    <property type="project" value="UniProtKB-SubCell"/>
</dbReference>
<dbReference type="EC" id="2.1.1.-" evidence="2"/>
<name>A0A835H158_9MAGN</name>
<dbReference type="InterPro" id="IPR004159">
    <property type="entry name" value="Put_SAM_MeTrfase"/>
</dbReference>
<dbReference type="PANTHER" id="PTHR10108">
    <property type="entry name" value="SAM-DEPENDENT METHYLTRANSFERASE"/>
    <property type="match status" value="1"/>
</dbReference>
<dbReference type="AlphaFoldDB" id="A0A835H158"/>
<dbReference type="GO" id="GO:0005768">
    <property type="term" value="C:endosome"/>
    <property type="evidence" value="ECO:0007669"/>
    <property type="project" value="TreeGrafter"/>
</dbReference>
<keyword evidence="2" id="KW-1133">Transmembrane helix</keyword>
<dbReference type="OrthoDB" id="1723375at2759"/>
<dbReference type="Pfam" id="PF03141">
    <property type="entry name" value="Methyltransf_29"/>
    <property type="match status" value="1"/>
</dbReference>
<dbReference type="GO" id="GO:0008168">
    <property type="term" value="F:methyltransferase activity"/>
    <property type="evidence" value="ECO:0007669"/>
    <property type="project" value="UniProtKB-UniRule"/>
</dbReference>
<dbReference type="GO" id="GO:0032259">
    <property type="term" value="P:methylation"/>
    <property type="evidence" value="ECO:0007669"/>
    <property type="project" value="UniProtKB-KW"/>
</dbReference>
<keyword evidence="2" id="KW-0472">Membrane</keyword>
<keyword evidence="2" id="KW-0812">Transmembrane</keyword>
<keyword evidence="4" id="KW-1185">Reference proteome</keyword>
<dbReference type="GO" id="GO:0005802">
    <property type="term" value="C:trans-Golgi network"/>
    <property type="evidence" value="ECO:0007669"/>
    <property type="project" value="TreeGrafter"/>
</dbReference>
<evidence type="ECO:0000313" key="4">
    <source>
        <dbReference type="Proteomes" id="UP000631114"/>
    </source>
</evidence>
<comment type="subcellular location">
    <subcellularLocation>
        <location evidence="2">Membrane</location>
        <topology evidence="2">Single-pass type II membrane protein</topology>
    </subcellularLocation>
</comment>
<evidence type="ECO:0000256" key="1">
    <source>
        <dbReference type="ARBA" id="ARBA00022603"/>
    </source>
</evidence>
<keyword evidence="2" id="KW-0325">Glycoprotein</keyword>
<accession>A0A835H158</accession>
<feature type="transmembrane region" description="Helical" evidence="2">
    <location>
        <begin position="35"/>
        <end position="55"/>
    </location>
</feature>
<keyword evidence="2" id="KW-0808">Transferase</keyword>
<gene>
    <name evidence="3" type="ORF">IFM89_032043</name>
</gene>
<reference evidence="3 4" key="1">
    <citation type="submission" date="2020-10" db="EMBL/GenBank/DDBJ databases">
        <title>The Coptis chinensis genome and diversification of protoberbering-type alkaloids.</title>
        <authorList>
            <person name="Wang B."/>
            <person name="Shu S."/>
            <person name="Song C."/>
            <person name="Liu Y."/>
        </authorList>
    </citation>
    <scope>NUCLEOTIDE SEQUENCE [LARGE SCALE GENOMIC DNA]</scope>
    <source>
        <strain evidence="3">HL-2020</strain>
        <tissue evidence="3">Leaf</tissue>
    </source>
</reference>
<sequence>MLYQPSWGLRDYRILARPLILSTVRDVGYRGTLKVFLSCNGFLVMLFSINALLLWNSLGFEYAGGKLLLELNQGIDRSLTLFYKIDATMSALMKKMCWELVVIKNDTVNQVGLCYIRKPTSNECYEQRAKMNLLCKDSGDANATRNVPLEACMHKIPVDASEQGSQWPKQWSARAEKVPYWLKSSQVGVYNKAAPEDFAANYKHWKHVVSKSYLNRMGISLSKVRNVMDMRFVYGGLSVGDYTVVSPFLVSQAAFNALRLSDEWIFMSSSN</sequence>
<dbReference type="PANTHER" id="PTHR10108:SF1130">
    <property type="entry name" value="METHYLTRANSFERASE PMT26-RELATED"/>
    <property type="match status" value="1"/>
</dbReference>
<organism evidence="3 4">
    <name type="scientific">Coptis chinensis</name>
    <dbReference type="NCBI Taxonomy" id="261450"/>
    <lineage>
        <taxon>Eukaryota</taxon>
        <taxon>Viridiplantae</taxon>
        <taxon>Streptophyta</taxon>
        <taxon>Embryophyta</taxon>
        <taxon>Tracheophyta</taxon>
        <taxon>Spermatophyta</taxon>
        <taxon>Magnoliopsida</taxon>
        <taxon>Ranunculales</taxon>
        <taxon>Ranunculaceae</taxon>
        <taxon>Coptidoideae</taxon>
        <taxon>Coptis</taxon>
    </lineage>
</organism>
<proteinExistence type="inferred from homology"/>